<reference evidence="2 3" key="2">
    <citation type="journal article" date="2022" name="Mol. Biol. Evol.">
        <title>Comparative Genomics Reveals Insights into the Divergent Evolution of Astigmatic Mites and Household Pest Adaptations.</title>
        <authorList>
            <person name="Xiong Q."/>
            <person name="Wan A.T."/>
            <person name="Liu X."/>
            <person name="Fung C.S."/>
            <person name="Xiao X."/>
            <person name="Malainual N."/>
            <person name="Hou J."/>
            <person name="Wang L."/>
            <person name="Wang M."/>
            <person name="Yang K.Y."/>
            <person name="Cui Y."/>
            <person name="Leung E.L."/>
            <person name="Nong W."/>
            <person name="Shin S.K."/>
            <person name="Au S.W."/>
            <person name="Jeong K.Y."/>
            <person name="Chew F.T."/>
            <person name="Hui J.H."/>
            <person name="Leung T.F."/>
            <person name="Tungtrongchitr A."/>
            <person name="Zhong N."/>
            <person name="Liu Z."/>
            <person name="Tsui S.K."/>
        </authorList>
    </citation>
    <scope>NUCLEOTIDE SEQUENCE [LARGE SCALE GENOMIC DNA]</scope>
    <source>
        <strain evidence="2">Derp</strain>
    </source>
</reference>
<dbReference type="Proteomes" id="UP000887458">
    <property type="component" value="Unassembled WGS sequence"/>
</dbReference>
<organism evidence="2 3">
    <name type="scientific">Dermatophagoides pteronyssinus</name>
    <name type="common">European house dust mite</name>
    <dbReference type="NCBI Taxonomy" id="6956"/>
    <lineage>
        <taxon>Eukaryota</taxon>
        <taxon>Metazoa</taxon>
        <taxon>Ecdysozoa</taxon>
        <taxon>Arthropoda</taxon>
        <taxon>Chelicerata</taxon>
        <taxon>Arachnida</taxon>
        <taxon>Acari</taxon>
        <taxon>Acariformes</taxon>
        <taxon>Sarcoptiformes</taxon>
        <taxon>Astigmata</taxon>
        <taxon>Psoroptidia</taxon>
        <taxon>Analgoidea</taxon>
        <taxon>Pyroglyphidae</taxon>
        <taxon>Dermatophagoidinae</taxon>
        <taxon>Dermatophagoides</taxon>
    </lineage>
</organism>
<comment type="caution">
    <text evidence="2">The sequence shown here is derived from an EMBL/GenBank/DDBJ whole genome shotgun (WGS) entry which is preliminary data.</text>
</comment>
<dbReference type="InterPro" id="IPR014756">
    <property type="entry name" value="Ig_E-set"/>
</dbReference>
<sequence>MELDIRLKRSNKVYTEGESLIGVIVIDSKSDSKHEGISLSVDATVQMQLSTKNVGIFEAFYNSAKPITLINQFVEISKNGRLPSGKTEIPFEVLLKPKLNRQLYETYHGVFITIQYLLKCELKRPMLNKDIQKVIEFFIEYNRPNNEISSSIKNLISFGRTTGTKPLNFQLTPESIQNVRDKNRVPKFRIKGLIDSTICYIGEPFTGELIIEHCEQLIKSIELQLVRIETCGCAEGYACEITEIQNIQIGDGDIGRLVPLPIYMIFPRLFACPTLITNNFKIEFEIKIVIILDDNHIITENIPIKIIRYSQLELQKK</sequence>
<keyword evidence="3" id="KW-1185">Reference proteome</keyword>
<dbReference type="EMBL" id="NJHN03000107">
    <property type="protein sequence ID" value="KAH9414546.1"/>
    <property type="molecule type" value="Genomic_DNA"/>
</dbReference>
<dbReference type="Pfam" id="PF03643">
    <property type="entry name" value="Vps26"/>
    <property type="match status" value="1"/>
</dbReference>
<proteinExistence type="inferred from homology"/>
<dbReference type="SUPFAM" id="SSF81296">
    <property type="entry name" value="E set domains"/>
    <property type="match status" value="1"/>
</dbReference>
<reference evidence="2 3" key="1">
    <citation type="journal article" date="2018" name="J. Allergy Clin. Immunol.">
        <title>High-quality assembly of Dermatophagoides pteronyssinus genome and transcriptome reveals a wide range of novel allergens.</title>
        <authorList>
            <person name="Liu X.Y."/>
            <person name="Yang K.Y."/>
            <person name="Wang M.Q."/>
            <person name="Kwok J.S."/>
            <person name="Zeng X."/>
            <person name="Yang Z."/>
            <person name="Xiao X.J."/>
            <person name="Lau C.P."/>
            <person name="Li Y."/>
            <person name="Huang Z.M."/>
            <person name="Ba J.G."/>
            <person name="Yim A.K."/>
            <person name="Ouyang C.Y."/>
            <person name="Ngai S.M."/>
            <person name="Chan T.F."/>
            <person name="Leung E.L."/>
            <person name="Liu L."/>
            <person name="Liu Z.G."/>
            <person name="Tsui S.K."/>
        </authorList>
    </citation>
    <scope>NUCLEOTIDE SEQUENCE [LARGE SCALE GENOMIC DNA]</scope>
    <source>
        <strain evidence="2">Derp</strain>
    </source>
</reference>
<evidence type="ECO:0000313" key="2">
    <source>
        <dbReference type="EMBL" id="KAH9414546.1"/>
    </source>
</evidence>
<dbReference type="InterPro" id="IPR014752">
    <property type="entry name" value="Arrestin-like_C"/>
</dbReference>
<evidence type="ECO:0000313" key="3">
    <source>
        <dbReference type="Proteomes" id="UP000887458"/>
    </source>
</evidence>
<accession>A0ABQ8IW55</accession>
<dbReference type="PANTHER" id="PTHR12233">
    <property type="entry name" value="VACUOLAR PROTEIN SORTING 26 RELATED"/>
    <property type="match status" value="1"/>
</dbReference>
<comment type="similarity">
    <text evidence="1">Belongs to the VPS26 family.</text>
</comment>
<protein>
    <submittedName>
        <fullName evidence="2">Down syndrome critical region protein 3</fullName>
    </submittedName>
</protein>
<dbReference type="Gene3D" id="2.60.40.640">
    <property type="match status" value="2"/>
</dbReference>
<name>A0ABQ8IW55_DERPT</name>
<gene>
    <name evidence="2" type="primary">DSCR3</name>
    <name evidence="2" type="ORF">DERP_008742</name>
</gene>
<dbReference type="InterPro" id="IPR028934">
    <property type="entry name" value="Vps26-related"/>
</dbReference>
<evidence type="ECO:0000256" key="1">
    <source>
        <dbReference type="ARBA" id="ARBA00009100"/>
    </source>
</evidence>